<evidence type="ECO:0000313" key="3">
    <source>
        <dbReference type="EMBL" id="BAD17725.1"/>
    </source>
</evidence>
<reference evidence="4" key="4">
    <citation type="journal article" date="2008" name="Nucleic Acids Res.">
        <title>The rice annotation project database (RAP-DB): 2008 update.</title>
        <authorList>
            <consortium name="The rice annotation project (RAP)"/>
        </authorList>
    </citation>
    <scope>GENOME REANNOTATION</scope>
    <source>
        <strain evidence="4">cv. Nipponbare</strain>
    </source>
</reference>
<name>Q6YU02_ORYSJ</name>
<reference evidence="2" key="1">
    <citation type="submission" date="2002-09" db="EMBL/GenBank/DDBJ databases">
        <title>Oryza sativa nipponbare(GA3) genomic DNA, chromosome 9, PAC clone:P0563F09.</title>
        <authorList>
            <person name="Sasaki T."/>
            <person name="Matsumoto T."/>
            <person name="Hattori M."/>
            <person name="Sakaki Y."/>
            <person name="Katayose Y."/>
        </authorList>
    </citation>
    <scope>NUCLEOTIDE SEQUENCE</scope>
</reference>
<feature type="region of interest" description="Disordered" evidence="1">
    <location>
        <begin position="31"/>
        <end position="60"/>
    </location>
</feature>
<gene>
    <name evidence="2" type="ORF">P0563F09.17</name>
    <name evidence="3" type="ORF">P0598D02.3</name>
</gene>
<evidence type="ECO:0000313" key="4">
    <source>
        <dbReference type="Proteomes" id="UP000000763"/>
    </source>
</evidence>
<evidence type="ECO:0000313" key="2">
    <source>
        <dbReference type="EMBL" id="BAD17595.1"/>
    </source>
</evidence>
<reference evidence="4" key="3">
    <citation type="journal article" date="2005" name="Nature">
        <title>The map-based sequence of the rice genome.</title>
        <authorList>
            <consortium name="International rice genome sequencing project (IRGSP)"/>
            <person name="Matsumoto T."/>
            <person name="Wu J."/>
            <person name="Kanamori H."/>
            <person name="Katayose Y."/>
            <person name="Fujisawa M."/>
            <person name="Namiki N."/>
            <person name="Mizuno H."/>
            <person name="Yamamoto K."/>
            <person name="Antonio B.A."/>
            <person name="Baba T."/>
            <person name="Sakata K."/>
            <person name="Nagamura Y."/>
            <person name="Aoki H."/>
            <person name="Arikawa K."/>
            <person name="Arita K."/>
            <person name="Bito T."/>
            <person name="Chiden Y."/>
            <person name="Fujitsuka N."/>
            <person name="Fukunaka R."/>
            <person name="Hamada M."/>
            <person name="Harada C."/>
            <person name="Hayashi A."/>
            <person name="Hijishita S."/>
            <person name="Honda M."/>
            <person name="Hosokawa S."/>
            <person name="Ichikawa Y."/>
            <person name="Idonuma A."/>
            <person name="Iijima M."/>
            <person name="Ikeda M."/>
            <person name="Ikeno M."/>
            <person name="Ito K."/>
            <person name="Ito S."/>
            <person name="Ito T."/>
            <person name="Ito Y."/>
            <person name="Ito Y."/>
            <person name="Iwabuchi A."/>
            <person name="Kamiya K."/>
            <person name="Karasawa W."/>
            <person name="Kurita K."/>
            <person name="Katagiri S."/>
            <person name="Kikuta A."/>
            <person name="Kobayashi H."/>
            <person name="Kobayashi N."/>
            <person name="Machita K."/>
            <person name="Maehara T."/>
            <person name="Masukawa M."/>
            <person name="Mizubayashi T."/>
            <person name="Mukai Y."/>
            <person name="Nagasaki H."/>
            <person name="Nagata Y."/>
            <person name="Naito S."/>
            <person name="Nakashima M."/>
            <person name="Nakama Y."/>
            <person name="Nakamichi Y."/>
            <person name="Nakamura M."/>
            <person name="Meguro A."/>
            <person name="Negishi M."/>
            <person name="Ohta I."/>
            <person name="Ohta T."/>
            <person name="Okamoto M."/>
            <person name="Ono N."/>
            <person name="Saji S."/>
            <person name="Sakaguchi M."/>
            <person name="Sakai K."/>
            <person name="Shibata M."/>
            <person name="Shimokawa T."/>
            <person name="Song J."/>
            <person name="Takazaki Y."/>
            <person name="Terasawa K."/>
            <person name="Tsugane M."/>
            <person name="Tsuji K."/>
            <person name="Ueda S."/>
            <person name="Waki K."/>
            <person name="Yamagata H."/>
            <person name="Yamamoto M."/>
            <person name="Yamamoto S."/>
            <person name="Yamane H."/>
            <person name="Yoshiki S."/>
            <person name="Yoshihara R."/>
            <person name="Yukawa K."/>
            <person name="Zhong H."/>
            <person name="Yano M."/>
            <person name="Yuan Q."/>
            <person name="Ouyang S."/>
            <person name="Liu J."/>
            <person name="Jones K.M."/>
            <person name="Gansberger K."/>
            <person name="Moffat K."/>
            <person name="Hill J."/>
            <person name="Bera J."/>
            <person name="Fadrosh D."/>
            <person name="Jin S."/>
            <person name="Johri S."/>
            <person name="Kim M."/>
            <person name="Overton L."/>
            <person name="Reardon M."/>
            <person name="Tsitrin T."/>
            <person name="Vuong H."/>
            <person name="Weaver B."/>
            <person name="Ciecko A."/>
            <person name="Tallon L."/>
            <person name="Jackson J."/>
            <person name="Pai G."/>
            <person name="Aken S.V."/>
            <person name="Utterback T."/>
            <person name="Reidmuller S."/>
            <person name="Feldblyum T."/>
            <person name="Hsiao J."/>
            <person name="Zismann V."/>
            <person name="Iobst S."/>
            <person name="de Vazeille A.R."/>
            <person name="Buell C.R."/>
            <person name="Ying K."/>
            <person name="Li Y."/>
            <person name="Lu T."/>
            <person name="Huang Y."/>
            <person name="Zhao Q."/>
            <person name="Feng Q."/>
            <person name="Zhang L."/>
            <person name="Zhu J."/>
            <person name="Weng Q."/>
            <person name="Mu J."/>
            <person name="Lu Y."/>
            <person name="Fan D."/>
            <person name="Liu Y."/>
            <person name="Guan J."/>
            <person name="Zhang Y."/>
            <person name="Yu S."/>
            <person name="Liu X."/>
            <person name="Zhang Y."/>
            <person name="Hong G."/>
            <person name="Han B."/>
            <person name="Choisne N."/>
            <person name="Demange N."/>
            <person name="Orjeda G."/>
            <person name="Samain S."/>
            <person name="Cattolico L."/>
            <person name="Pelletier E."/>
            <person name="Couloux A."/>
            <person name="Segurens B."/>
            <person name="Wincker P."/>
            <person name="D'Hont A."/>
            <person name="Scarpelli C."/>
            <person name="Weissenbach J."/>
            <person name="Salanoubat M."/>
            <person name="Quetier F."/>
            <person name="Yu Y."/>
            <person name="Kim H.R."/>
            <person name="Rambo T."/>
            <person name="Currie J."/>
            <person name="Collura K."/>
            <person name="Luo M."/>
            <person name="Yang T."/>
            <person name="Ammiraju J.S.S."/>
            <person name="Engler F."/>
            <person name="Soderlund C."/>
            <person name="Wing R.A."/>
            <person name="Palmer L.E."/>
            <person name="de la Bastide M."/>
            <person name="Spiegel L."/>
            <person name="Nascimento L."/>
            <person name="Zutavern T."/>
            <person name="O'Shaughnessy A."/>
            <person name="Dike S."/>
            <person name="Dedhia N."/>
            <person name="Preston R."/>
            <person name="Balija V."/>
            <person name="McCombie W.R."/>
            <person name="Chow T."/>
            <person name="Chen H."/>
            <person name="Chung M."/>
            <person name="Chen C."/>
            <person name="Shaw J."/>
            <person name="Wu H."/>
            <person name="Hsiao K."/>
            <person name="Chao Y."/>
            <person name="Chu M."/>
            <person name="Cheng C."/>
            <person name="Hour A."/>
            <person name="Lee P."/>
            <person name="Lin S."/>
            <person name="Lin Y."/>
            <person name="Liou J."/>
            <person name="Liu S."/>
            <person name="Hsing Y."/>
            <person name="Raghuvanshi S."/>
            <person name="Mohanty A."/>
            <person name="Bharti A.K."/>
            <person name="Gaur A."/>
            <person name="Gupta V."/>
            <person name="Kumar D."/>
            <person name="Ravi V."/>
            <person name="Vij S."/>
            <person name="Kapur A."/>
            <person name="Khurana P."/>
            <person name="Khurana P."/>
            <person name="Khurana J.P."/>
            <person name="Tyagi A.K."/>
            <person name="Gaikwad K."/>
            <person name="Singh A."/>
            <person name="Dalal V."/>
            <person name="Srivastava S."/>
            <person name="Dixit A."/>
            <person name="Pal A.K."/>
            <person name="Ghazi I.A."/>
            <person name="Yadav M."/>
            <person name="Pandit A."/>
            <person name="Bhargava A."/>
            <person name="Sureshbabu K."/>
            <person name="Batra K."/>
            <person name="Sharma T.R."/>
            <person name="Mohapatra T."/>
            <person name="Singh N.K."/>
            <person name="Messing J."/>
            <person name="Nelson A.B."/>
            <person name="Fuks G."/>
            <person name="Kavchok S."/>
            <person name="Keizer G."/>
            <person name="Linton E."/>
            <person name="Llaca V."/>
            <person name="Song R."/>
            <person name="Tanyolac B."/>
            <person name="Young S."/>
            <person name="Ho-Il K."/>
            <person name="Hahn J.H."/>
            <person name="Sangsakoo G."/>
            <person name="Vanavichit A."/>
            <person name="de Mattos Luiz.A.T."/>
            <person name="Zimmer P.D."/>
            <person name="Malone G."/>
            <person name="Dellagostin O."/>
            <person name="de Oliveira A.C."/>
            <person name="Bevan M."/>
            <person name="Bancroft I."/>
            <person name="Minx P."/>
            <person name="Cordum H."/>
            <person name="Wilson R."/>
            <person name="Cheng Z."/>
            <person name="Jin W."/>
            <person name="Jiang J."/>
            <person name="Leong S.A."/>
            <person name="Iwama H."/>
            <person name="Gojobori T."/>
            <person name="Itoh T."/>
            <person name="Niimura Y."/>
            <person name="Fujii Y."/>
            <person name="Habara T."/>
            <person name="Sakai H."/>
            <person name="Sato Y."/>
            <person name="Wilson G."/>
            <person name="Kumar K."/>
            <person name="McCouch S."/>
            <person name="Juretic N."/>
            <person name="Hoen D."/>
            <person name="Wright S."/>
            <person name="Bruskiewich R."/>
            <person name="Bureau T."/>
            <person name="Miyao A."/>
            <person name="Hirochika H."/>
            <person name="Nishikawa T."/>
            <person name="Kadowaki K."/>
            <person name="Sugiura M."/>
            <person name="Burr B."/>
            <person name="Sasaki T."/>
        </authorList>
    </citation>
    <scope>NUCLEOTIDE SEQUENCE [LARGE SCALE GENOMIC DNA]</scope>
    <source>
        <strain evidence="4">cv. Nipponbare</strain>
    </source>
</reference>
<sequence>MKVQAKVFYWMRSTVATERIRSFRNKAVQNKSMQVRGQARDAGGGAEEAVRPAKARAELE</sequence>
<evidence type="ECO:0000256" key="1">
    <source>
        <dbReference type="SAM" id="MobiDB-lite"/>
    </source>
</evidence>
<feature type="compositionally biased region" description="Basic and acidic residues" evidence="1">
    <location>
        <begin position="48"/>
        <end position="60"/>
    </location>
</feature>
<dbReference type="EMBL" id="AP005789">
    <property type="protein sequence ID" value="BAD17595.1"/>
    <property type="molecule type" value="Genomic_DNA"/>
</dbReference>
<protein>
    <submittedName>
        <fullName evidence="3">Uncharacterized protein</fullName>
    </submittedName>
</protein>
<accession>Q6YU02</accession>
<proteinExistence type="predicted"/>
<reference evidence="3" key="2">
    <citation type="submission" date="2002-11" db="EMBL/GenBank/DDBJ databases">
        <title>Oryza sativa nipponbare(GA3) genomic DNA, chromosome 9, PAC clone:P0598D02.</title>
        <authorList>
            <person name="Sasaki T."/>
            <person name="Matsumoto T."/>
            <person name="Katayose Y."/>
        </authorList>
    </citation>
    <scope>NUCLEOTIDE SEQUENCE</scope>
</reference>
<dbReference type="EMBL" id="AP005884">
    <property type="protein sequence ID" value="BAD17725.1"/>
    <property type="molecule type" value="Genomic_DNA"/>
</dbReference>
<organism evidence="3 4">
    <name type="scientific">Oryza sativa subsp. japonica</name>
    <name type="common">Rice</name>
    <dbReference type="NCBI Taxonomy" id="39947"/>
    <lineage>
        <taxon>Eukaryota</taxon>
        <taxon>Viridiplantae</taxon>
        <taxon>Streptophyta</taxon>
        <taxon>Embryophyta</taxon>
        <taxon>Tracheophyta</taxon>
        <taxon>Spermatophyta</taxon>
        <taxon>Magnoliopsida</taxon>
        <taxon>Liliopsida</taxon>
        <taxon>Poales</taxon>
        <taxon>Poaceae</taxon>
        <taxon>BOP clade</taxon>
        <taxon>Oryzoideae</taxon>
        <taxon>Oryzeae</taxon>
        <taxon>Oryzinae</taxon>
        <taxon>Oryza</taxon>
        <taxon>Oryza sativa</taxon>
    </lineage>
</organism>
<dbReference type="Proteomes" id="UP000000763">
    <property type="component" value="Chromosome 9"/>
</dbReference>
<dbReference type="AlphaFoldDB" id="Q6YU02"/>